<keyword evidence="1" id="KW-0812">Transmembrane</keyword>
<protein>
    <submittedName>
        <fullName evidence="2">Uncharacterized protein</fullName>
    </submittedName>
</protein>
<proteinExistence type="predicted"/>
<comment type="caution">
    <text evidence="2">The sequence shown here is derived from an EMBL/GenBank/DDBJ whole genome shotgun (WGS) entry which is preliminary data.</text>
</comment>
<organism evidence="2 3">
    <name type="scientific">Blomia tropicalis</name>
    <name type="common">Mite</name>
    <dbReference type="NCBI Taxonomy" id="40697"/>
    <lineage>
        <taxon>Eukaryota</taxon>
        <taxon>Metazoa</taxon>
        <taxon>Ecdysozoa</taxon>
        <taxon>Arthropoda</taxon>
        <taxon>Chelicerata</taxon>
        <taxon>Arachnida</taxon>
        <taxon>Acari</taxon>
        <taxon>Acariformes</taxon>
        <taxon>Sarcoptiformes</taxon>
        <taxon>Astigmata</taxon>
        <taxon>Glycyphagoidea</taxon>
        <taxon>Echimyopodidae</taxon>
        <taxon>Blomia</taxon>
    </lineage>
</organism>
<dbReference type="Proteomes" id="UP001142055">
    <property type="component" value="Chromosome 2"/>
</dbReference>
<keyword evidence="1" id="KW-0472">Membrane</keyword>
<reference evidence="2" key="1">
    <citation type="submission" date="2022-12" db="EMBL/GenBank/DDBJ databases">
        <title>Genome assemblies of Blomia tropicalis.</title>
        <authorList>
            <person name="Cui Y."/>
        </authorList>
    </citation>
    <scope>NUCLEOTIDE SEQUENCE</scope>
    <source>
        <tissue evidence="2">Adult mites</tissue>
    </source>
</reference>
<dbReference type="OrthoDB" id="6510628at2759"/>
<dbReference type="AlphaFoldDB" id="A0A9Q0M4Z0"/>
<evidence type="ECO:0000256" key="1">
    <source>
        <dbReference type="SAM" id="Phobius"/>
    </source>
</evidence>
<sequence length="116" mass="13594">MNRCEKDAQSYWEVGDIDENTQTRKFCCSKWDTLKCMVNIAKRCDTNYSEKLTVLYDSAYSDFCSEYGRRSATCALRWWSITLIVIGSILVIGVIFACVLNRLRRRRKQQIGNYHT</sequence>
<feature type="transmembrane region" description="Helical" evidence="1">
    <location>
        <begin position="78"/>
        <end position="100"/>
    </location>
</feature>
<keyword evidence="3" id="KW-1185">Reference proteome</keyword>
<accession>A0A9Q0M4Z0</accession>
<gene>
    <name evidence="2" type="ORF">RDWZM_005022</name>
</gene>
<evidence type="ECO:0000313" key="2">
    <source>
        <dbReference type="EMBL" id="KAJ6219210.1"/>
    </source>
</evidence>
<name>A0A9Q0M4Z0_BLOTA</name>
<evidence type="ECO:0000313" key="3">
    <source>
        <dbReference type="Proteomes" id="UP001142055"/>
    </source>
</evidence>
<dbReference type="EMBL" id="JAPWDV010000002">
    <property type="protein sequence ID" value="KAJ6219210.1"/>
    <property type="molecule type" value="Genomic_DNA"/>
</dbReference>
<keyword evidence="1" id="KW-1133">Transmembrane helix</keyword>